<keyword evidence="1" id="KW-0472">Membrane</keyword>
<gene>
    <name evidence="2" type="ORF">J1N35_014778</name>
</gene>
<organism evidence="2 3">
    <name type="scientific">Gossypium stocksii</name>
    <dbReference type="NCBI Taxonomy" id="47602"/>
    <lineage>
        <taxon>Eukaryota</taxon>
        <taxon>Viridiplantae</taxon>
        <taxon>Streptophyta</taxon>
        <taxon>Embryophyta</taxon>
        <taxon>Tracheophyta</taxon>
        <taxon>Spermatophyta</taxon>
        <taxon>Magnoliopsida</taxon>
        <taxon>eudicotyledons</taxon>
        <taxon>Gunneridae</taxon>
        <taxon>Pentapetalae</taxon>
        <taxon>rosids</taxon>
        <taxon>malvids</taxon>
        <taxon>Malvales</taxon>
        <taxon>Malvaceae</taxon>
        <taxon>Malvoideae</taxon>
        <taxon>Gossypium</taxon>
    </lineage>
</organism>
<name>A0A9D3VVH1_9ROSI</name>
<keyword evidence="1" id="KW-1133">Transmembrane helix</keyword>
<reference evidence="2 3" key="1">
    <citation type="journal article" date="2021" name="Plant Biotechnol. J.">
        <title>Multi-omics assisted identification of the key and species-specific regulatory components of drought-tolerant mechanisms in Gossypium stocksii.</title>
        <authorList>
            <person name="Yu D."/>
            <person name="Ke L."/>
            <person name="Zhang D."/>
            <person name="Wu Y."/>
            <person name="Sun Y."/>
            <person name="Mei J."/>
            <person name="Sun J."/>
            <person name="Sun Y."/>
        </authorList>
    </citation>
    <scope>NUCLEOTIDE SEQUENCE [LARGE SCALE GENOMIC DNA]</scope>
    <source>
        <strain evidence="3">cv. E1</strain>
        <tissue evidence="2">Leaf</tissue>
    </source>
</reference>
<evidence type="ECO:0000313" key="3">
    <source>
        <dbReference type="Proteomes" id="UP000828251"/>
    </source>
</evidence>
<keyword evidence="1" id="KW-0812">Transmembrane</keyword>
<evidence type="ECO:0000256" key="1">
    <source>
        <dbReference type="SAM" id="Phobius"/>
    </source>
</evidence>
<keyword evidence="3" id="KW-1185">Reference proteome</keyword>
<sequence>MVILGRVEIGFLLFFGVSDSIVTSSVGSERMCWFLILCCLWMLTCREANGLFERVQPRRFGSHHRRETMAVKEALSWLGLCALTVSWLSLIAFNWFKV</sequence>
<protein>
    <submittedName>
        <fullName evidence="2">Uncharacterized protein</fullName>
    </submittedName>
</protein>
<comment type="caution">
    <text evidence="2">The sequence shown here is derived from an EMBL/GenBank/DDBJ whole genome shotgun (WGS) entry which is preliminary data.</text>
</comment>
<dbReference type="EMBL" id="JAIQCV010000005">
    <property type="protein sequence ID" value="KAH1097857.1"/>
    <property type="molecule type" value="Genomic_DNA"/>
</dbReference>
<evidence type="ECO:0000313" key="2">
    <source>
        <dbReference type="EMBL" id="KAH1097857.1"/>
    </source>
</evidence>
<accession>A0A9D3VVH1</accession>
<proteinExistence type="predicted"/>
<dbReference type="Proteomes" id="UP000828251">
    <property type="component" value="Unassembled WGS sequence"/>
</dbReference>
<feature type="transmembrane region" description="Helical" evidence="1">
    <location>
        <begin position="74"/>
        <end position="96"/>
    </location>
</feature>
<dbReference type="AlphaFoldDB" id="A0A9D3VVH1"/>